<evidence type="ECO:0000256" key="2">
    <source>
        <dbReference type="ARBA" id="ARBA00022692"/>
    </source>
</evidence>
<evidence type="ECO:0000313" key="9">
    <source>
        <dbReference type="EMBL" id="RDB21125.1"/>
    </source>
</evidence>
<dbReference type="InParanoid" id="A0A369JL45"/>
<gene>
    <name evidence="9" type="ORF">Hypma_011808</name>
</gene>
<evidence type="ECO:0000256" key="1">
    <source>
        <dbReference type="ARBA" id="ARBA00004141"/>
    </source>
</evidence>
<dbReference type="PANTHER" id="PTHR13439:SF0">
    <property type="entry name" value="TOPOISOMERASE I DAMAGE AFFECTED PROTEIN 4"/>
    <property type="match status" value="1"/>
</dbReference>
<feature type="transmembrane region" description="Helical" evidence="7">
    <location>
        <begin position="226"/>
        <end position="248"/>
    </location>
</feature>
<dbReference type="SMART" id="SM00724">
    <property type="entry name" value="TLC"/>
    <property type="match status" value="1"/>
</dbReference>
<feature type="transmembrane region" description="Helical" evidence="7">
    <location>
        <begin position="27"/>
        <end position="48"/>
    </location>
</feature>
<comment type="caution">
    <text evidence="9">The sequence shown here is derived from an EMBL/GenBank/DDBJ whole genome shotgun (WGS) entry which is preliminary data.</text>
</comment>
<protein>
    <submittedName>
        <fullName evidence="9">TLC domain-containing protein C17A2.02c</fullName>
    </submittedName>
</protein>
<organism evidence="9 10">
    <name type="scientific">Hypsizygus marmoreus</name>
    <name type="common">White beech mushroom</name>
    <name type="synonym">Agaricus marmoreus</name>
    <dbReference type="NCBI Taxonomy" id="39966"/>
    <lineage>
        <taxon>Eukaryota</taxon>
        <taxon>Fungi</taxon>
        <taxon>Dikarya</taxon>
        <taxon>Basidiomycota</taxon>
        <taxon>Agaricomycotina</taxon>
        <taxon>Agaricomycetes</taxon>
        <taxon>Agaricomycetidae</taxon>
        <taxon>Agaricales</taxon>
        <taxon>Tricholomatineae</taxon>
        <taxon>Lyophyllaceae</taxon>
        <taxon>Hypsizygus</taxon>
    </lineage>
</organism>
<dbReference type="OrthoDB" id="10266980at2759"/>
<dbReference type="PROSITE" id="PS50922">
    <property type="entry name" value="TLC"/>
    <property type="match status" value="1"/>
</dbReference>
<feature type="transmembrane region" description="Helical" evidence="7">
    <location>
        <begin position="68"/>
        <end position="90"/>
    </location>
</feature>
<evidence type="ECO:0000256" key="6">
    <source>
        <dbReference type="SAM" id="MobiDB-lite"/>
    </source>
</evidence>
<dbReference type="STRING" id="39966.A0A369JL45"/>
<name>A0A369JL45_HYPMA</name>
<dbReference type="InterPro" id="IPR006634">
    <property type="entry name" value="TLC-dom"/>
</dbReference>
<dbReference type="PANTHER" id="PTHR13439">
    <property type="entry name" value="CT120 PROTEIN"/>
    <property type="match status" value="1"/>
</dbReference>
<dbReference type="Pfam" id="PF03798">
    <property type="entry name" value="TRAM_LAG1_CLN8"/>
    <property type="match status" value="1"/>
</dbReference>
<keyword evidence="2 5" id="KW-0812">Transmembrane</keyword>
<comment type="subcellular location">
    <subcellularLocation>
        <location evidence="1">Membrane</location>
        <topology evidence="1">Multi-pass membrane protein</topology>
    </subcellularLocation>
</comment>
<dbReference type="InterPro" id="IPR050846">
    <property type="entry name" value="TLCD"/>
</dbReference>
<dbReference type="FunCoup" id="A0A369JL45">
    <property type="interactions" value="164"/>
</dbReference>
<feature type="region of interest" description="Disordered" evidence="6">
    <location>
        <begin position="270"/>
        <end position="291"/>
    </location>
</feature>
<evidence type="ECO:0000256" key="5">
    <source>
        <dbReference type="PROSITE-ProRule" id="PRU00205"/>
    </source>
</evidence>
<evidence type="ECO:0000313" key="10">
    <source>
        <dbReference type="Proteomes" id="UP000076154"/>
    </source>
</evidence>
<dbReference type="GO" id="GO:0005783">
    <property type="term" value="C:endoplasmic reticulum"/>
    <property type="evidence" value="ECO:0007669"/>
    <property type="project" value="TreeGrafter"/>
</dbReference>
<proteinExistence type="predicted"/>
<evidence type="ECO:0000256" key="7">
    <source>
        <dbReference type="SAM" id="Phobius"/>
    </source>
</evidence>
<dbReference type="EMBL" id="LUEZ02000055">
    <property type="protein sequence ID" value="RDB21125.1"/>
    <property type="molecule type" value="Genomic_DNA"/>
</dbReference>
<evidence type="ECO:0000256" key="3">
    <source>
        <dbReference type="ARBA" id="ARBA00022989"/>
    </source>
</evidence>
<keyword evidence="3 7" id="KW-1133">Transmembrane helix</keyword>
<evidence type="ECO:0000259" key="8">
    <source>
        <dbReference type="PROSITE" id="PS50922"/>
    </source>
</evidence>
<dbReference type="AlphaFoldDB" id="A0A369JL45"/>
<dbReference type="GO" id="GO:0055088">
    <property type="term" value="P:lipid homeostasis"/>
    <property type="evidence" value="ECO:0007669"/>
    <property type="project" value="TreeGrafter"/>
</dbReference>
<dbReference type="Proteomes" id="UP000076154">
    <property type="component" value="Unassembled WGS sequence"/>
</dbReference>
<accession>A0A369JL45</accession>
<keyword evidence="10" id="KW-1185">Reference proteome</keyword>
<evidence type="ECO:0000256" key="4">
    <source>
        <dbReference type="ARBA" id="ARBA00023136"/>
    </source>
</evidence>
<feature type="domain" description="TLC" evidence="8">
    <location>
        <begin position="63"/>
        <end position="260"/>
    </location>
</feature>
<reference evidence="9" key="1">
    <citation type="submission" date="2018-04" db="EMBL/GenBank/DDBJ databases">
        <title>Whole genome sequencing of Hypsizygus marmoreus.</title>
        <authorList>
            <person name="Choi I.-G."/>
            <person name="Min B."/>
            <person name="Kim J.-G."/>
            <person name="Kim S."/>
            <person name="Oh Y.-L."/>
            <person name="Kong W.-S."/>
            <person name="Park H."/>
            <person name="Jeong J."/>
            <person name="Song E.-S."/>
        </authorList>
    </citation>
    <scope>NUCLEOTIDE SEQUENCE [LARGE SCALE GENOMIC DNA]</scope>
    <source>
        <strain evidence="9">51987-8</strain>
    </source>
</reference>
<feature type="transmembrane region" description="Helical" evidence="7">
    <location>
        <begin position="189"/>
        <end position="206"/>
    </location>
</feature>
<dbReference type="GO" id="GO:0016020">
    <property type="term" value="C:membrane"/>
    <property type="evidence" value="ECO:0007669"/>
    <property type="project" value="UniProtKB-SubCell"/>
</dbReference>
<keyword evidence="4 5" id="KW-0472">Membrane</keyword>
<sequence length="306" mass="34037">MTSQTPSPALDRFIKDTLGLTKLPAHLPIFTLSFLGFLFVHQIAAPWASRRWFPVAYGGGTKRARNAWSIHVVSQIHALLIVPLALYVRAHESAARREDRAFGWDGRVGMLHAIACGYFLWDTLDAIVNFTDLGFVAHGIACLAIYVMSYKPFVAYYGTRCLLWESSTFFLNIHWFLDKTGRTGSRAQFINGILLLSAFFSVRLVYGGKVSYEFMKTLAQVRNEIPFSYVVTYMAGNVVLQGLNWFWFYKMISSLRRRFRGPGERDKLINGGARAEGDTEHGNGNGSGAEGGIATGVATGYGTHAN</sequence>
<feature type="transmembrane region" description="Helical" evidence="7">
    <location>
        <begin position="127"/>
        <end position="147"/>
    </location>
</feature>